<feature type="compositionally biased region" description="Basic residues" evidence="1">
    <location>
        <begin position="78"/>
        <end position="90"/>
    </location>
</feature>
<dbReference type="AlphaFoldDB" id="A0A6J4T8N4"/>
<feature type="region of interest" description="Disordered" evidence="1">
    <location>
        <begin position="1"/>
        <end position="113"/>
    </location>
</feature>
<name>A0A6J4T8N4_9ACTN</name>
<evidence type="ECO:0000313" key="2">
    <source>
        <dbReference type="EMBL" id="CAA9516864.1"/>
    </source>
</evidence>
<feature type="compositionally biased region" description="Basic and acidic residues" evidence="1">
    <location>
        <begin position="1"/>
        <end position="11"/>
    </location>
</feature>
<evidence type="ECO:0000256" key="1">
    <source>
        <dbReference type="SAM" id="MobiDB-lite"/>
    </source>
</evidence>
<protein>
    <submittedName>
        <fullName evidence="2">Uncharacterized protein</fullName>
    </submittedName>
</protein>
<organism evidence="2">
    <name type="scientific">uncultured Rubrobacteraceae bacterium</name>
    <dbReference type="NCBI Taxonomy" id="349277"/>
    <lineage>
        <taxon>Bacteria</taxon>
        <taxon>Bacillati</taxon>
        <taxon>Actinomycetota</taxon>
        <taxon>Rubrobacteria</taxon>
        <taxon>Rubrobacterales</taxon>
        <taxon>Rubrobacteraceae</taxon>
        <taxon>environmental samples</taxon>
    </lineage>
</organism>
<accession>A0A6J4T8N4</accession>
<feature type="non-terminal residue" evidence="2">
    <location>
        <position position="113"/>
    </location>
</feature>
<feature type="non-terminal residue" evidence="2">
    <location>
        <position position="1"/>
    </location>
</feature>
<proteinExistence type="predicted"/>
<sequence length="113" mass="11341">AVDAGEVREPARPLSAGAVRPGSSGLLGVRERGELAGESAPGDRGPGPRRRGVGPVRLTEGRRPARHAAAPAAGGARLRVRRRGAARHGASRPDGGLRGGGGCQPPARDPLGV</sequence>
<feature type="compositionally biased region" description="Low complexity" evidence="1">
    <location>
        <begin position="67"/>
        <end position="77"/>
    </location>
</feature>
<reference evidence="2" key="1">
    <citation type="submission" date="2020-02" db="EMBL/GenBank/DDBJ databases">
        <authorList>
            <person name="Meier V. D."/>
        </authorList>
    </citation>
    <scope>NUCLEOTIDE SEQUENCE</scope>
    <source>
        <strain evidence="2">AVDCRST_MAG05</strain>
    </source>
</reference>
<dbReference type="EMBL" id="CADCVM010000376">
    <property type="protein sequence ID" value="CAA9516864.1"/>
    <property type="molecule type" value="Genomic_DNA"/>
</dbReference>
<gene>
    <name evidence="2" type="ORF">AVDCRST_MAG05-3369</name>
</gene>